<dbReference type="Gene3D" id="3.50.50.60">
    <property type="entry name" value="FAD/NAD(P)-binding domain"/>
    <property type="match status" value="1"/>
</dbReference>
<feature type="domain" description="FAD-binding" evidence="5">
    <location>
        <begin position="8"/>
        <end position="356"/>
    </location>
</feature>
<accession>A0ABQ2ZHS9</accession>
<dbReference type="GO" id="GO:0004497">
    <property type="term" value="F:monooxygenase activity"/>
    <property type="evidence" value="ECO:0007669"/>
    <property type="project" value="UniProtKB-KW"/>
</dbReference>
<keyword evidence="7" id="KW-1185">Reference proteome</keyword>
<name>A0ABQ2ZHS9_9ACTN</name>
<organism evidence="6 7">
    <name type="scientific">Streptomyces xanthochromogenes</name>
    <dbReference type="NCBI Taxonomy" id="67384"/>
    <lineage>
        <taxon>Bacteria</taxon>
        <taxon>Bacillati</taxon>
        <taxon>Actinomycetota</taxon>
        <taxon>Actinomycetes</taxon>
        <taxon>Kitasatosporales</taxon>
        <taxon>Streptomycetaceae</taxon>
        <taxon>Streptomyces</taxon>
    </lineage>
</organism>
<dbReference type="InterPro" id="IPR002938">
    <property type="entry name" value="FAD-bd"/>
</dbReference>
<gene>
    <name evidence="6" type="ORF">GCM10010326_06380</name>
</gene>
<dbReference type="Pfam" id="PF01494">
    <property type="entry name" value="FAD_binding_3"/>
    <property type="match status" value="1"/>
</dbReference>
<evidence type="ECO:0000256" key="4">
    <source>
        <dbReference type="ARBA" id="ARBA00023033"/>
    </source>
</evidence>
<keyword evidence="1" id="KW-0285">Flavoprotein</keyword>
<dbReference type="SUPFAM" id="SSF51905">
    <property type="entry name" value="FAD/NAD(P)-binding domain"/>
    <property type="match status" value="1"/>
</dbReference>
<dbReference type="InterPro" id="IPR036188">
    <property type="entry name" value="FAD/NAD-bd_sf"/>
</dbReference>
<evidence type="ECO:0000256" key="2">
    <source>
        <dbReference type="ARBA" id="ARBA00022827"/>
    </source>
</evidence>
<dbReference type="PRINTS" id="PR00420">
    <property type="entry name" value="RNGMNOXGNASE"/>
</dbReference>
<proteinExistence type="predicted"/>
<evidence type="ECO:0000256" key="3">
    <source>
        <dbReference type="ARBA" id="ARBA00023002"/>
    </source>
</evidence>
<dbReference type="PANTHER" id="PTHR46972">
    <property type="entry name" value="MONOOXYGENASE ASQM-RELATED"/>
    <property type="match status" value="1"/>
</dbReference>
<evidence type="ECO:0000259" key="5">
    <source>
        <dbReference type="Pfam" id="PF01494"/>
    </source>
</evidence>
<comment type="caution">
    <text evidence="6">The sequence shown here is derived from an EMBL/GenBank/DDBJ whole genome shotgun (WGS) entry which is preliminary data.</text>
</comment>
<dbReference type="RefSeq" id="WP_190026089.1">
    <property type="nucleotide sequence ID" value="NZ_BMUU01000001.1"/>
</dbReference>
<evidence type="ECO:0000256" key="1">
    <source>
        <dbReference type="ARBA" id="ARBA00022630"/>
    </source>
</evidence>
<reference evidence="7" key="1">
    <citation type="journal article" date="2019" name="Int. J. Syst. Evol. Microbiol.">
        <title>The Global Catalogue of Microorganisms (GCM) 10K type strain sequencing project: providing services to taxonomists for standard genome sequencing and annotation.</title>
        <authorList>
            <consortium name="The Broad Institute Genomics Platform"/>
            <consortium name="The Broad Institute Genome Sequencing Center for Infectious Disease"/>
            <person name="Wu L."/>
            <person name="Ma J."/>
        </authorList>
    </citation>
    <scope>NUCLEOTIDE SEQUENCE [LARGE SCALE GENOMIC DNA]</scope>
    <source>
        <strain evidence="7">JCM 4594</strain>
    </source>
</reference>
<dbReference type="PANTHER" id="PTHR46972:SF1">
    <property type="entry name" value="FAD DEPENDENT OXIDOREDUCTASE DOMAIN-CONTAINING PROTEIN"/>
    <property type="match status" value="1"/>
</dbReference>
<sequence>MPENHPRIAIVGAGLGGLLCAVILRGHGIDTTVFEGDPEPDHRAQGGSLDLDEHTGQAALRAAGLHDAFLALARPEGQEVREYDRTGRLVNHEDAPASSPRPEIDRTQLRGILLSALGEGEVRWGTPISEVAPSSGGRARVTLGTGGTEEFDLVVGADGAWSKVRPAVSDARPFYTGNTLVETWFTDVDRLHPELAATVGHGIMLAVDAENTGHLIIGQRNGDHTIRVCVGLKCEEDWAERAAVDLSDSAAVRAHFTKLFAGWHDDLLRAIHDTKGPFINRPVHRLPYPHTWKHHPAVTLLGDAAHLMPPAGQGANLALLDAADLAGAIRDAVADGSALGGAVARYEEIMQPRGAIAAEQSARALEQ</sequence>
<keyword evidence="2" id="KW-0274">FAD</keyword>
<dbReference type="Proteomes" id="UP000600946">
    <property type="component" value="Unassembled WGS sequence"/>
</dbReference>
<evidence type="ECO:0000313" key="7">
    <source>
        <dbReference type="Proteomes" id="UP000600946"/>
    </source>
</evidence>
<protein>
    <submittedName>
        <fullName evidence="6">Monooxygenase</fullName>
    </submittedName>
</protein>
<keyword evidence="3" id="KW-0560">Oxidoreductase</keyword>
<dbReference type="GeneID" id="96288660"/>
<keyword evidence="4 6" id="KW-0503">Monooxygenase</keyword>
<dbReference type="EMBL" id="BMUU01000001">
    <property type="protein sequence ID" value="GGY16921.1"/>
    <property type="molecule type" value="Genomic_DNA"/>
</dbReference>
<evidence type="ECO:0000313" key="6">
    <source>
        <dbReference type="EMBL" id="GGY16921.1"/>
    </source>
</evidence>